<evidence type="ECO:0000313" key="2">
    <source>
        <dbReference type="EMBL" id="CAJ1383439.1"/>
    </source>
</evidence>
<proteinExistence type="predicted"/>
<evidence type="ECO:0008006" key="4">
    <source>
        <dbReference type="Google" id="ProtNLM"/>
    </source>
</evidence>
<evidence type="ECO:0000256" key="1">
    <source>
        <dbReference type="SAM" id="Coils"/>
    </source>
</evidence>
<dbReference type="Proteomes" id="UP001178507">
    <property type="component" value="Unassembled WGS sequence"/>
</dbReference>
<feature type="coiled-coil region" evidence="1">
    <location>
        <begin position="145"/>
        <end position="172"/>
    </location>
</feature>
<dbReference type="InterPro" id="IPR027417">
    <property type="entry name" value="P-loop_NTPase"/>
</dbReference>
<comment type="caution">
    <text evidence="2">The sequence shown here is derived from an EMBL/GenBank/DDBJ whole genome shotgun (WGS) entry which is preliminary data.</text>
</comment>
<dbReference type="EMBL" id="CAUJNA010001013">
    <property type="protein sequence ID" value="CAJ1383439.1"/>
    <property type="molecule type" value="Genomic_DNA"/>
</dbReference>
<dbReference type="SUPFAM" id="SSF52540">
    <property type="entry name" value="P-loop containing nucleoside triphosphate hydrolases"/>
    <property type="match status" value="1"/>
</dbReference>
<dbReference type="Gene3D" id="3.40.50.300">
    <property type="entry name" value="P-loop containing nucleotide triphosphate hydrolases"/>
    <property type="match status" value="1"/>
</dbReference>
<dbReference type="Pfam" id="PF13245">
    <property type="entry name" value="AAA_19"/>
    <property type="match status" value="1"/>
</dbReference>
<protein>
    <recommendedName>
        <fullName evidence="4">DNA helicase</fullName>
    </recommendedName>
</protein>
<organism evidence="2 3">
    <name type="scientific">Effrenium voratum</name>
    <dbReference type="NCBI Taxonomy" id="2562239"/>
    <lineage>
        <taxon>Eukaryota</taxon>
        <taxon>Sar</taxon>
        <taxon>Alveolata</taxon>
        <taxon>Dinophyceae</taxon>
        <taxon>Suessiales</taxon>
        <taxon>Symbiodiniaceae</taxon>
        <taxon>Effrenium</taxon>
    </lineage>
</organism>
<keyword evidence="1" id="KW-0175">Coiled coil</keyword>
<sequence>MIHVCGPSCWKYNKTGTRICRHHSYHIVVLEPDPDSEMPAEKQIKLRRDGKPLNNQLFVQEEAARGKRGRIAPIVVMPFETMTNYIVAASLRCNFDNQSLLYLPPRSVLPLAQLPNIGPMPEFAWMSRTEGDLEPKWLLDERLPHTETEEGLGNCEELMQELEAECRSAFQDAHNTGFYINQYTTKINALGDALMQGLRRACDRLQSEEATRVNTESSQASAQQKSKQRIAALLRKMVHLMNSLQVKSGSELVFPMMYDHMSFATHRTWEVNLRVAYAKTLNSWEKYFDGSLRALRKPESELAQAIGFVLPTSMTGKERELPPGWLLLPAPQPLASEIEDMDGHIYISPQGCRFTSLAAALQHAKKRGSMDHLASRAHTLKHEGLDASNSVTVQFTSNHEDYMHRCQSDLLAPLPAYVYNMWVYTANKKTDQDPHRDMYLDIPFSSDYRAKQAIKIQRVSIVPRVPEISGISVPSPDIDPHKNCLVKLLLFKPYNALDEMDDQGNPLDPYQCLFTDSNAPGKRCKKDPDCNPYDAFVSAWQHYWTSEVLPHASAAHAKIAMQKNFPTIWETAEVCNHMATLAAKTRVTLQAKLAARLERDSASRLTLPEYCAYIVRKIAANLDAYARAKSAPRTKSYAIDADAVDDPTIYRSSAAEDNAELFDAAQDDALDPDDEGIVKLKAGEAPLKVHHALSQEGRLKVLGFHRQRVSKFVREMVSAGLLPLTSDQQKLRKVAERLPQKVGPPAAGQIWKATLPPVTQLMVETQREGLARKQPAVDVEAPASDPPVPSSVLQEAGNPEVEAFWQHLKRPSYRMAERVLAFEQDKARGFELTAEQRALCRWFGEALDVAFEEEGKGVPVNQRTQKACMLMGAGGTGKTTIVLKLLLEVFIEYFPAMDSRQRFMITTFSHAQGDAISNEKFRAKTVHAAASYRVASLRNRDLALKTKRTEMESRWRSIIFLIEDEVSLIPAGVQNMLLYRVMRARQNMHVLKPHEYGHTGQLFGKIPIVLISGDFLQIKPAMEISLADDLSAAHGQRVWAEHQVAQDATLGICDVVRLTKSKRYLDEHLPGITAAMRASRPEAPMLEAHLALLRSRRIEDCKNELETDLFANGHVVGLYWENIARSMVERAHRDARKLDVPLFCLQAADQRHKLASKTLDQQITHNLLTIPNLHKTGKLQGMLLIHEQMVVRLTDVLSSELGLVKDKLGRVVSVELHGADKKRLANLPPGYTHFFPDFMVTGIWVEVQNFNGAPLAEHLQAAGQKRGLAPEQLAKASSLLFVELAHAEFSVELTVEGESHRVQVLRWQFPLTHGMLRAAYAAQGLTLEGGVVIDLRRAGGLSDDNWWLSLYVMLSRARKLQNMILVGYTAQVEDLLRRGPPSSLIKIVERLEQKAEVTMSALSDWPVYDSLRRSAGI</sequence>
<accession>A0AA36I9H4</accession>
<name>A0AA36I9H4_9DINO</name>
<evidence type="ECO:0000313" key="3">
    <source>
        <dbReference type="Proteomes" id="UP001178507"/>
    </source>
</evidence>
<reference evidence="2" key="1">
    <citation type="submission" date="2023-08" db="EMBL/GenBank/DDBJ databases">
        <authorList>
            <person name="Chen Y."/>
            <person name="Shah S."/>
            <person name="Dougan E. K."/>
            <person name="Thang M."/>
            <person name="Chan C."/>
        </authorList>
    </citation>
    <scope>NUCLEOTIDE SEQUENCE</scope>
</reference>
<gene>
    <name evidence="2" type="ORF">EVOR1521_LOCUS10557</name>
</gene>
<keyword evidence="3" id="KW-1185">Reference proteome</keyword>